<keyword evidence="1" id="KW-0812">Transmembrane</keyword>
<feature type="transmembrane region" description="Helical" evidence="1">
    <location>
        <begin position="109"/>
        <end position="132"/>
    </location>
</feature>
<organism evidence="2 3">
    <name type="scientific">Robertmurraya siralis</name>
    <dbReference type="NCBI Taxonomy" id="77777"/>
    <lineage>
        <taxon>Bacteria</taxon>
        <taxon>Bacillati</taxon>
        <taxon>Bacillota</taxon>
        <taxon>Bacilli</taxon>
        <taxon>Bacillales</taxon>
        <taxon>Bacillaceae</taxon>
        <taxon>Robertmurraya</taxon>
    </lineage>
</organism>
<dbReference type="RefSeq" id="WP_095308223.1">
    <property type="nucleotide sequence ID" value="NZ_BORC01000002.1"/>
</dbReference>
<dbReference type="EMBL" id="BORC01000002">
    <property type="protein sequence ID" value="GIN61615.1"/>
    <property type="molecule type" value="Genomic_DNA"/>
</dbReference>
<protein>
    <recommendedName>
        <fullName evidence="4">DUF624 domain-containing protein</fullName>
    </recommendedName>
</protein>
<dbReference type="Pfam" id="PF04854">
    <property type="entry name" value="DUF624"/>
    <property type="match status" value="1"/>
</dbReference>
<dbReference type="AlphaFoldDB" id="A0A919WGR0"/>
<accession>A0A919WGR0</accession>
<evidence type="ECO:0000256" key="1">
    <source>
        <dbReference type="SAM" id="Phobius"/>
    </source>
</evidence>
<proteinExistence type="predicted"/>
<dbReference type="Proteomes" id="UP000682111">
    <property type="component" value="Unassembled WGS sequence"/>
</dbReference>
<gene>
    <name evidence="2" type="primary">yesL</name>
    <name evidence="2" type="ORF">J27TS8_16080</name>
</gene>
<sequence>MNEISTVVYRIFEWITRFAYLQLLWILFSLVGGIILGFFPATVAMFAIIRKWLRGNKDISLFPTFWNFYKNEFRKSNQLGLILYLLIFIIGIDFIYLHENSGQLTWVQAPLFAFMLLSLLFVSYLFPAFVHFELNHFSIMKHAFFIMLVHPLHSLLMLLSLLSLLVIVYYVPAFGFIFGASSSAFMTMSLALHAFNKLQKKTS</sequence>
<dbReference type="InterPro" id="IPR006938">
    <property type="entry name" value="DUF624"/>
</dbReference>
<evidence type="ECO:0000313" key="2">
    <source>
        <dbReference type="EMBL" id="GIN61615.1"/>
    </source>
</evidence>
<dbReference type="OrthoDB" id="2182676at2"/>
<name>A0A919WGR0_9BACI</name>
<feature type="transmembrane region" description="Helical" evidence="1">
    <location>
        <begin position="79"/>
        <end position="97"/>
    </location>
</feature>
<evidence type="ECO:0000313" key="3">
    <source>
        <dbReference type="Proteomes" id="UP000682111"/>
    </source>
</evidence>
<evidence type="ECO:0008006" key="4">
    <source>
        <dbReference type="Google" id="ProtNLM"/>
    </source>
</evidence>
<keyword evidence="1" id="KW-1133">Transmembrane helix</keyword>
<feature type="transmembrane region" description="Helical" evidence="1">
    <location>
        <begin position="23"/>
        <end position="49"/>
    </location>
</feature>
<feature type="transmembrane region" description="Helical" evidence="1">
    <location>
        <begin position="176"/>
        <end position="195"/>
    </location>
</feature>
<keyword evidence="1" id="KW-0472">Membrane</keyword>
<reference evidence="2" key="1">
    <citation type="submission" date="2021-03" db="EMBL/GenBank/DDBJ databases">
        <title>Antimicrobial resistance genes in bacteria isolated from Japanese honey, and their potential for conferring macrolide and lincosamide resistance in the American foulbrood pathogen Paenibacillus larvae.</title>
        <authorList>
            <person name="Okamoto M."/>
            <person name="Kumagai M."/>
            <person name="Kanamori H."/>
            <person name="Takamatsu D."/>
        </authorList>
    </citation>
    <scope>NUCLEOTIDE SEQUENCE</scope>
    <source>
        <strain evidence="2">J27TS8</strain>
    </source>
</reference>
<feature type="transmembrane region" description="Helical" evidence="1">
    <location>
        <begin position="144"/>
        <end position="170"/>
    </location>
</feature>
<comment type="caution">
    <text evidence="2">The sequence shown here is derived from an EMBL/GenBank/DDBJ whole genome shotgun (WGS) entry which is preliminary data.</text>
</comment>
<keyword evidence="3" id="KW-1185">Reference proteome</keyword>